<feature type="region of interest" description="Disordered" evidence="2">
    <location>
        <begin position="1"/>
        <end position="34"/>
    </location>
</feature>
<dbReference type="SMART" id="SM00443">
    <property type="entry name" value="G_patch"/>
    <property type="match status" value="1"/>
</dbReference>
<dbReference type="InterPro" id="IPR012337">
    <property type="entry name" value="RNaseH-like_sf"/>
</dbReference>
<dbReference type="Gene3D" id="3.10.20.370">
    <property type="match status" value="1"/>
</dbReference>
<evidence type="ECO:0000256" key="2">
    <source>
        <dbReference type="SAM" id="MobiDB-lite"/>
    </source>
</evidence>
<reference evidence="6 7" key="1">
    <citation type="journal article" date="2021" name="Nat. Plants">
        <title>The Taxus genome provides insights into paclitaxel biosynthesis.</title>
        <authorList>
            <person name="Xiong X."/>
            <person name="Gou J."/>
            <person name="Liao Q."/>
            <person name="Li Y."/>
            <person name="Zhou Q."/>
            <person name="Bi G."/>
            <person name="Li C."/>
            <person name="Du R."/>
            <person name="Wang X."/>
            <person name="Sun T."/>
            <person name="Guo L."/>
            <person name="Liang H."/>
            <person name="Lu P."/>
            <person name="Wu Y."/>
            <person name="Zhang Z."/>
            <person name="Ro D.K."/>
            <person name="Shang Y."/>
            <person name="Huang S."/>
            <person name="Yan J."/>
        </authorList>
    </citation>
    <scope>NUCLEOTIDE SEQUENCE [LARGE SCALE GENOMIC DNA]</scope>
    <source>
        <strain evidence="6">Ta-2019</strain>
    </source>
</reference>
<dbReference type="InterPro" id="IPR036397">
    <property type="entry name" value="RNaseH_sf"/>
</dbReference>
<dbReference type="Gene3D" id="2.40.70.10">
    <property type="entry name" value="Acid Proteases"/>
    <property type="match status" value="1"/>
</dbReference>
<feature type="compositionally biased region" description="Basic and acidic residues" evidence="2">
    <location>
        <begin position="612"/>
        <end position="628"/>
    </location>
</feature>
<dbReference type="Pfam" id="PF13456">
    <property type="entry name" value="RVT_3"/>
    <property type="match status" value="1"/>
</dbReference>
<evidence type="ECO:0000313" key="6">
    <source>
        <dbReference type="EMBL" id="KAH9292064.1"/>
    </source>
</evidence>
<protein>
    <recommendedName>
        <fullName evidence="8">Reverse transcriptase</fullName>
    </recommendedName>
</protein>
<keyword evidence="7" id="KW-1185">Reference proteome</keyword>
<organism evidence="6 7">
    <name type="scientific">Taxus chinensis</name>
    <name type="common">Chinese yew</name>
    <name type="synonym">Taxus wallichiana var. chinensis</name>
    <dbReference type="NCBI Taxonomy" id="29808"/>
    <lineage>
        <taxon>Eukaryota</taxon>
        <taxon>Viridiplantae</taxon>
        <taxon>Streptophyta</taxon>
        <taxon>Embryophyta</taxon>
        <taxon>Tracheophyta</taxon>
        <taxon>Spermatophyta</taxon>
        <taxon>Pinopsida</taxon>
        <taxon>Pinidae</taxon>
        <taxon>Conifers II</taxon>
        <taxon>Cupressales</taxon>
        <taxon>Taxaceae</taxon>
        <taxon>Taxus</taxon>
    </lineage>
</organism>
<dbReference type="InterPro" id="IPR041577">
    <property type="entry name" value="RT_RNaseH_2"/>
</dbReference>
<dbReference type="PROSITE" id="PS50174">
    <property type="entry name" value="G_PATCH"/>
    <property type="match status" value="1"/>
</dbReference>
<dbReference type="Pfam" id="PF17919">
    <property type="entry name" value="RT_RNaseH_2"/>
    <property type="match status" value="1"/>
</dbReference>
<dbReference type="GO" id="GO:0003676">
    <property type="term" value="F:nucleic acid binding"/>
    <property type="evidence" value="ECO:0007669"/>
    <property type="project" value="InterPro"/>
</dbReference>
<feature type="compositionally biased region" description="Basic and acidic residues" evidence="2">
    <location>
        <begin position="1209"/>
        <end position="1221"/>
    </location>
</feature>
<dbReference type="PANTHER" id="PTHR48475">
    <property type="entry name" value="RIBONUCLEASE H"/>
    <property type="match status" value="1"/>
</dbReference>
<dbReference type="InterPro" id="IPR000467">
    <property type="entry name" value="G_patch_dom"/>
</dbReference>
<dbReference type="InterPro" id="IPR043128">
    <property type="entry name" value="Rev_trsase/Diguanyl_cyclase"/>
</dbReference>
<keyword evidence="1" id="KW-0233">DNA recombination</keyword>
<dbReference type="OMA" id="MEATATI"/>
<dbReference type="PROSITE" id="PS50879">
    <property type="entry name" value="RNASE_H_1"/>
    <property type="match status" value="1"/>
</dbReference>
<feature type="compositionally biased region" description="Basic residues" evidence="2">
    <location>
        <begin position="1"/>
        <end position="11"/>
    </location>
</feature>
<evidence type="ECO:0000313" key="7">
    <source>
        <dbReference type="Proteomes" id="UP000824469"/>
    </source>
</evidence>
<feature type="region of interest" description="Disordered" evidence="2">
    <location>
        <begin position="1205"/>
        <end position="1274"/>
    </location>
</feature>
<name>A0AA38C6V8_TAXCH</name>
<dbReference type="InterPro" id="IPR005162">
    <property type="entry name" value="Retrotrans_gag_dom"/>
</dbReference>
<evidence type="ECO:0000259" key="4">
    <source>
        <dbReference type="PROSITE" id="PS50879"/>
    </source>
</evidence>
<gene>
    <name evidence="6" type="ORF">KI387_042754</name>
</gene>
<dbReference type="InterPro" id="IPR002156">
    <property type="entry name" value="RNaseH_domain"/>
</dbReference>
<dbReference type="PROSITE" id="PS50994">
    <property type="entry name" value="INTEGRASE"/>
    <property type="match status" value="1"/>
</dbReference>
<dbReference type="Gene3D" id="3.30.70.270">
    <property type="match status" value="2"/>
</dbReference>
<feature type="domain" description="Integrase catalytic" evidence="5">
    <location>
        <begin position="2080"/>
        <end position="2246"/>
    </location>
</feature>
<dbReference type="Gene3D" id="3.10.10.10">
    <property type="entry name" value="HIV Type 1 Reverse Transcriptase, subunit A, domain 1"/>
    <property type="match status" value="1"/>
</dbReference>
<feature type="domain" description="G-patch" evidence="3">
    <location>
        <begin position="1038"/>
        <end position="1084"/>
    </location>
</feature>
<dbReference type="PANTHER" id="PTHR48475:SF1">
    <property type="entry name" value="RNASE H TYPE-1 DOMAIN-CONTAINING PROTEIN"/>
    <property type="match status" value="1"/>
</dbReference>
<dbReference type="CDD" id="cd00303">
    <property type="entry name" value="retropepsin_like"/>
    <property type="match status" value="1"/>
</dbReference>
<dbReference type="GO" id="GO:0015074">
    <property type="term" value="P:DNA integration"/>
    <property type="evidence" value="ECO:0007669"/>
    <property type="project" value="InterPro"/>
</dbReference>
<dbReference type="InterPro" id="IPR041588">
    <property type="entry name" value="Integrase_H2C2"/>
</dbReference>
<dbReference type="InterPro" id="IPR021109">
    <property type="entry name" value="Peptidase_aspartic_dom_sf"/>
</dbReference>
<feature type="domain" description="RNase H type-1" evidence="4">
    <location>
        <begin position="1793"/>
        <end position="1922"/>
    </location>
</feature>
<dbReference type="InterPro" id="IPR043502">
    <property type="entry name" value="DNA/RNA_pol_sf"/>
</dbReference>
<dbReference type="CDD" id="cd01647">
    <property type="entry name" value="RT_LTR"/>
    <property type="match status" value="1"/>
</dbReference>
<accession>A0AA38C6V8</accession>
<feature type="compositionally biased region" description="Polar residues" evidence="2">
    <location>
        <begin position="15"/>
        <end position="31"/>
    </location>
</feature>
<dbReference type="Pfam" id="PF03732">
    <property type="entry name" value="Retrotrans_gag"/>
    <property type="match status" value="1"/>
</dbReference>
<dbReference type="CDD" id="cd09274">
    <property type="entry name" value="RNase_HI_RT_Ty3"/>
    <property type="match status" value="1"/>
</dbReference>
<dbReference type="FunFam" id="3.30.70.270:FF:000020">
    <property type="entry name" value="Transposon Tf2-6 polyprotein-like Protein"/>
    <property type="match status" value="1"/>
</dbReference>
<proteinExistence type="predicted"/>
<feature type="region of interest" description="Disordered" evidence="2">
    <location>
        <begin position="592"/>
        <end position="634"/>
    </location>
</feature>
<feature type="region of interest" description="Disordered" evidence="2">
    <location>
        <begin position="150"/>
        <end position="170"/>
    </location>
</feature>
<dbReference type="SUPFAM" id="SSF56672">
    <property type="entry name" value="DNA/RNA polymerases"/>
    <property type="match status" value="1"/>
</dbReference>
<feature type="compositionally biased region" description="Acidic residues" evidence="2">
    <location>
        <begin position="159"/>
        <end position="170"/>
    </location>
</feature>
<evidence type="ECO:0008006" key="8">
    <source>
        <dbReference type="Google" id="ProtNLM"/>
    </source>
</evidence>
<dbReference type="GO" id="GO:0006310">
    <property type="term" value="P:DNA recombination"/>
    <property type="evidence" value="ECO:0007669"/>
    <property type="project" value="UniProtKB-KW"/>
</dbReference>
<dbReference type="Gene3D" id="3.30.420.10">
    <property type="entry name" value="Ribonuclease H-like superfamily/Ribonuclease H"/>
    <property type="match status" value="2"/>
</dbReference>
<dbReference type="Pfam" id="PF00078">
    <property type="entry name" value="RVT_1"/>
    <property type="match status" value="1"/>
</dbReference>
<dbReference type="CDD" id="cd09279">
    <property type="entry name" value="RNase_HI_like"/>
    <property type="match status" value="1"/>
</dbReference>
<dbReference type="InterPro" id="IPR000477">
    <property type="entry name" value="RT_dom"/>
</dbReference>
<dbReference type="Pfam" id="PF01585">
    <property type="entry name" value="G-patch"/>
    <property type="match status" value="1"/>
</dbReference>
<comment type="caution">
    <text evidence="6">The sequence shown here is derived from an EMBL/GenBank/DDBJ whole genome shotgun (WGS) entry which is preliminary data.</text>
</comment>
<dbReference type="InterPro" id="IPR001584">
    <property type="entry name" value="Integrase_cat-core"/>
</dbReference>
<dbReference type="Gene3D" id="1.10.340.70">
    <property type="match status" value="1"/>
</dbReference>
<feature type="compositionally biased region" description="Basic and acidic residues" evidence="2">
    <location>
        <begin position="1228"/>
        <end position="1257"/>
    </location>
</feature>
<evidence type="ECO:0000256" key="1">
    <source>
        <dbReference type="ARBA" id="ARBA00023172"/>
    </source>
</evidence>
<dbReference type="Proteomes" id="UP000824469">
    <property type="component" value="Unassembled WGS sequence"/>
</dbReference>
<dbReference type="GO" id="GO:0004523">
    <property type="term" value="F:RNA-DNA hybrid ribonuclease activity"/>
    <property type="evidence" value="ECO:0007669"/>
    <property type="project" value="InterPro"/>
</dbReference>
<feature type="non-terminal residue" evidence="6">
    <location>
        <position position="2377"/>
    </location>
</feature>
<dbReference type="Pfam" id="PF00665">
    <property type="entry name" value="rve"/>
    <property type="match status" value="1"/>
</dbReference>
<dbReference type="Pfam" id="PF17921">
    <property type="entry name" value="Integrase_H2C2"/>
    <property type="match status" value="1"/>
</dbReference>
<dbReference type="SUPFAM" id="SSF53098">
    <property type="entry name" value="Ribonuclease H-like"/>
    <property type="match status" value="2"/>
</dbReference>
<evidence type="ECO:0000259" key="3">
    <source>
        <dbReference type="PROSITE" id="PS50174"/>
    </source>
</evidence>
<dbReference type="EMBL" id="JAHRHJ020003279">
    <property type="protein sequence ID" value="KAH9292064.1"/>
    <property type="molecule type" value="Genomic_DNA"/>
</dbReference>
<sequence>MAPKTRLRLKKQTYEEQQAQAWKTSNRQGSNPFIGHDLGPLFSAEKETEEMVDHSGNELESPHADFDFDPTLLDEFLLRNKDRVLARVMELGAKLPIEKEPILQTNDTTKEEHPLINMEDILTGGHASTSYVENDKVVGHRIPLIKVPRRNKIEHETGEEPPQYEEEEPLEEEDTNQVTIQQQLSNLSRQLALLTFQVQKDTNKNVQKSKPKFRIHELHRENQGEEDTGYHHVHIPASPTKEQLLAQEVQSMKATLASIQESNIGSIRKYQYEELCPYPFDKTMTLQPFPKKFDMPKFDKYKGKGDPRDHVKDFYMACQEVSYSDNYLIRLFPKSLGGQALEWFTRLPRGSIFTWPELAERFVRHFSYNIESDVTMADLCSTKQRPNETFASFLQRWRGIASRFPCAFPEKQLVSIFVPNLNPDIAFHLQMHCVRTFEEVIEKGIQIEKALIAKGTLKTQSKDNQSVKPAEKPKIFNKNKNVVGDGITDSKRVQTVQTSQPFKLTKGPIQPPPKRRTFTSLNEPLSVILKQLDAAHMMTYPTTQPFDDNTPKPSWYKEHEYCEMHRVKGHKTDKCLRLRHYIQDLIDNGEIEVDNPSHMQTPNEKMGIYKEPFPKHDKSEKEKPDRGESSQTYKATNYLYTKRDNNHYDSLIGCIRSPTDRVNTIRIKGKDCAAVTRRARLVIPEPSLLTPQTGKYNLLEQLEKTPAKISILDLLKISNVHKEILYQTLQGSGVPLEVDPAYLQAAVANIAPSEHLTFNHREVPTENPTHNLPLYIEVVVTRRKIKRVLVDNGSGLNICTLKLVKQLGHTEEDLESHIITITAYDNAERESAGTITLPMEVGPTCHQTKFHVLDLELPYNMLLGRPWIHAMQAVPSTFHQCIKLKHEGHTVTIPGDSEPFAHCRALNSFARKGTYACPSTDIAVPLHSEAMESRVDSNSLRSCTHGASTSTSPFNSWEMKILEYGCGEYNVQQALLVSDLSLSPKTRGRPNYCFRRPREEHTIGSFLPGGLLAEEKLLDPPTTWVPEDTQPSCYQTPEYEKSSRMMYSMGYKGLGCGRNEQGQREPVPLPHFKTERYGIGIRPYGAHPNDQDATCSEHEDSSDYLDSDTDSCCSQYEDLASTNLFMNNAVLTITPNEPTLDLVYPSLVEWDQQRHVPLDLFENDEAIAEFMGIRDTIPIGDHKKGFFIDLDTCAYFGEEAELRGQQNLKKSEGKSSKEKPRQKSKSKSHSENLFEALADKQIRKSKDKQSDHAKDENLVETSLDEDLNLPPDPTRMEDLSKLLVEETIDVNIGTEEDPKIVKLGASLSAREQKTFTMLLREFIDVFAWSYKDMPGLDPTLVVHNLVVHADAKPIKQKLRKMHPRVALLVKEELERLLAAGFIRPIDYSEWISNIVPVQKKPIGIRICTDFRDINKACPKDDFPLPNIDMIVDSTAGYEMLSLMDGFSGYNQIKIAEEDQHKTAFTTPWGTFCYQVMPFGLKNAGATYQRAMTVIFHDMIHDIMEDYVDDILGKSKTREEHPIILRRIFERLREYKVRLNPKKCVFGVLSGKLLGFIVSRRGIEVDPAKVSAITEMPPPENIKQLRSLQGKIQAIRRFISQLADKCHSFTHLLKKDITFIWGPEQQQAFALLKQYLANPPVLMPPTPGEPLLLYISATQYAIGALLAQYDLSHKEKAVYYLSRTLIAYECNYPQIEKACLAVVFTFQKLRHYLLNTKTKLISKVDPLKYLLSKPALTGRMANWIILLSEFDIEFVHQKSIKGQVLADQLAEAPLQSTEPLSLDLPDASLLYIEESIVWQIHFDGSFTFHGSGAGVVLITPSGDPIPQAFRLAFPCTNNIAEYEALIAGMKLAIKWNIQHVKVVGDSQLIIKQVNDEYKVKDDKLIPYKKLVETLKEYFVRITFEQIPRAQNRSADAMATVGSMLRIPPGNNDMPFFVENLRQPAYDMPESCLACEVVGPHSPWYEPIFTYLKDSTFPPEISRSEKQSLIRQIARYTLLGGTLYRRGYDGNLLRCLDVPESIQAIKEVHEGVCGAHTNGMVLAKKLLRVGYYWPTMETDCCNYVRKCVLCQKYGNFIHAPSQPLQPITTPWPFSKWGLDLIGKLTPTSSDGHTHIITATEYFTKWVEAVPLTYVTGAQISKFIMNHIICRYGIPAAIVTDNGKSFKNKTVKGLCQRFQIRLKWSTPYYPQGNGQAEATNKTLVRIMEKMVSKTGRNWHLQIHPALWAYRTSIRTPTGATPYSLVFGTESIIPLEIELPSLRISLRDYLDKDEDYRVARLAELELLDERHIRALNHLKVYQHRISCNYNKRIIPRQFEVGDLVMKENQFNTRAEREKKGKFEPHWLGPYVIVAKYGTGAYKLAHPNGDELREPMNSMHLK</sequence>
<evidence type="ECO:0000259" key="5">
    <source>
        <dbReference type="PROSITE" id="PS50994"/>
    </source>
</evidence>